<sequence>MVPGETPLLSRNASFLVNPIDYGRKPALRDALLGGRIAIGGTLMLTNYRLAFSASPLVSTIGEFGFSLPRVLEVTDTSRGVLRTIRVRHEAGDWSFIVHGIPTLLSAIHSAKAAFDLTDLARIEGTEPSPSS</sequence>
<organism evidence="1 2">
    <name type="scientific">Microterricola gilva</name>
    <dbReference type="NCBI Taxonomy" id="393267"/>
    <lineage>
        <taxon>Bacteria</taxon>
        <taxon>Bacillati</taxon>
        <taxon>Actinomycetota</taxon>
        <taxon>Actinomycetes</taxon>
        <taxon>Micrococcales</taxon>
        <taxon>Microbacteriaceae</taxon>
        <taxon>Microterricola</taxon>
    </lineage>
</organism>
<evidence type="ECO:0008006" key="3">
    <source>
        <dbReference type="Google" id="ProtNLM"/>
    </source>
</evidence>
<dbReference type="OrthoDB" id="5019990at2"/>
<evidence type="ECO:0000313" key="1">
    <source>
        <dbReference type="EMBL" id="RZU66011.1"/>
    </source>
</evidence>
<name>A0A4Q8APC1_9MICO</name>
<proteinExistence type="predicted"/>
<evidence type="ECO:0000313" key="2">
    <source>
        <dbReference type="Proteomes" id="UP000291483"/>
    </source>
</evidence>
<comment type="caution">
    <text evidence="1">The sequence shown here is derived from an EMBL/GenBank/DDBJ whole genome shotgun (WGS) entry which is preliminary data.</text>
</comment>
<dbReference type="AlphaFoldDB" id="A0A4Q8APC1"/>
<dbReference type="RefSeq" id="WP_130506266.1">
    <property type="nucleotide sequence ID" value="NZ_SHLC01000001.1"/>
</dbReference>
<dbReference type="EMBL" id="SHLC01000001">
    <property type="protein sequence ID" value="RZU66011.1"/>
    <property type="molecule type" value="Genomic_DNA"/>
</dbReference>
<keyword evidence="2" id="KW-1185">Reference proteome</keyword>
<dbReference type="Proteomes" id="UP000291483">
    <property type="component" value="Unassembled WGS sequence"/>
</dbReference>
<accession>A0A4Q8APC1</accession>
<gene>
    <name evidence="1" type="ORF">EV379_2356</name>
</gene>
<reference evidence="1 2" key="1">
    <citation type="submission" date="2019-02" db="EMBL/GenBank/DDBJ databases">
        <title>Sequencing the genomes of 1000 actinobacteria strains.</title>
        <authorList>
            <person name="Klenk H.-P."/>
        </authorList>
    </citation>
    <scope>NUCLEOTIDE SEQUENCE [LARGE SCALE GENOMIC DNA]</scope>
    <source>
        <strain evidence="1 2">DSM 18319</strain>
    </source>
</reference>
<protein>
    <recommendedName>
        <fullName evidence="3">GRAM domain-containing protein</fullName>
    </recommendedName>
</protein>